<comment type="similarity">
    <text evidence="2">Belongs to the terpene synthase family.</text>
</comment>
<evidence type="ECO:0000256" key="6">
    <source>
        <dbReference type="ARBA" id="ARBA00023239"/>
    </source>
</evidence>
<keyword evidence="5" id="KW-0413">Isomerase</keyword>
<evidence type="ECO:0000313" key="8">
    <source>
        <dbReference type="Proteomes" id="UP000799437"/>
    </source>
</evidence>
<organism evidence="7 8">
    <name type="scientific">Pseudovirgaria hyperparasitica</name>
    <dbReference type="NCBI Taxonomy" id="470096"/>
    <lineage>
        <taxon>Eukaryota</taxon>
        <taxon>Fungi</taxon>
        <taxon>Dikarya</taxon>
        <taxon>Ascomycota</taxon>
        <taxon>Pezizomycotina</taxon>
        <taxon>Dothideomycetes</taxon>
        <taxon>Dothideomycetes incertae sedis</taxon>
        <taxon>Acrospermales</taxon>
        <taxon>Acrospermaceae</taxon>
        <taxon>Pseudovirgaria</taxon>
    </lineage>
</organism>
<dbReference type="AlphaFoldDB" id="A0A6A6W0V7"/>
<proteinExistence type="inferred from homology"/>
<dbReference type="Gene3D" id="1.10.600.10">
    <property type="entry name" value="Farnesyl Diphosphate Synthase"/>
    <property type="match status" value="1"/>
</dbReference>
<evidence type="ECO:0000256" key="3">
    <source>
        <dbReference type="ARBA" id="ARBA00022723"/>
    </source>
</evidence>
<dbReference type="PIRSF" id="PIRSF036498">
    <property type="entry name" value="Ent-kaurene_synthase_fungi"/>
    <property type="match status" value="1"/>
</dbReference>
<keyword evidence="6" id="KW-0456">Lyase</keyword>
<dbReference type="GO" id="GO:0016853">
    <property type="term" value="F:isomerase activity"/>
    <property type="evidence" value="ECO:0007669"/>
    <property type="project" value="UniProtKB-KW"/>
</dbReference>
<evidence type="ECO:0000256" key="1">
    <source>
        <dbReference type="ARBA" id="ARBA00001946"/>
    </source>
</evidence>
<evidence type="ECO:0000256" key="5">
    <source>
        <dbReference type="ARBA" id="ARBA00023235"/>
    </source>
</evidence>
<dbReference type="Gene3D" id="1.50.10.160">
    <property type="match status" value="1"/>
</dbReference>
<dbReference type="SUPFAM" id="SSF48239">
    <property type="entry name" value="Terpenoid cyclases/Protein prenyltransferases"/>
    <property type="match status" value="1"/>
</dbReference>
<dbReference type="InterPro" id="IPR008949">
    <property type="entry name" value="Isoprenoid_synthase_dom_sf"/>
</dbReference>
<comment type="cofactor">
    <cofactor evidence="1">
        <name>Mg(2+)</name>
        <dbReference type="ChEBI" id="CHEBI:18420"/>
    </cofactor>
</comment>
<dbReference type="Gene3D" id="1.50.10.20">
    <property type="match status" value="1"/>
</dbReference>
<dbReference type="RefSeq" id="XP_033598596.1">
    <property type="nucleotide sequence ID" value="XM_033742846.1"/>
</dbReference>
<dbReference type="PANTHER" id="PTHR31739:SF25">
    <property type="entry name" value="(E,E)-GERANYLLINALOOL SYNTHASE"/>
    <property type="match status" value="1"/>
</dbReference>
<evidence type="ECO:0000256" key="2">
    <source>
        <dbReference type="ARBA" id="ARBA00006333"/>
    </source>
</evidence>
<dbReference type="InterPro" id="IPR017057">
    <property type="entry name" value="Ent-kaurene_synthase_fun"/>
</dbReference>
<dbReference type="Proteomes" id="UP000799437">
    <property type="component" value="Unassembled WGS sequence"/>
</dbReference>
<keyword evidence="4" id="KW-0460">Magnesium</keyword>
<dbReference type="GeneID" id="54483900"/>
<sequence>MSTAPANSTSELSRLAATARSLVQRMLTSYHPDYGFSTTSVQVYDTAWVSMISKTTQGRQEWLFPASFHYLLKTQSEDGSWGAHPDTQTVGILDTASALLALIRHYHQPLQICDVSPSELKRRIKKATESLRHQLDNWDDVQESNHIGVEIIVPALLEYLSLEDPELYFVFEARTTLLHIRDTKLASFKPEYLYGQKPLSLLHSLEAFIGKIDFDKVSHHVFQGSMMASPSSTAAYLMNVSCWDDVAEAYLRHVSSVGSGHGDGGIPGTFPTANFEFNWTITTLLRAGVTNQDLDCPELHTVTEILIKAFQDEKGVIGFAPRAVDADDTAKGLLTLSLLGRSETVSPKPMIRRFEVDNHFSTFGSERDASFTTNCHVLMALLHQDEAGKYTSQICKTVKFLCDWWWTHDGKLKDKWNLSHMYPTMLMVEAFTDLLSLLDTGSFPHLLTMEQQLRMAIALFQACNRTLKTQDQDGSWDGKPEHTAYAILVLAEARRICLFSELQDPIFSAIQRGVLFLKSVGHQSFDYNWTSKTAYRTSFVAEAYLIAAQWVGCSNRDTTQPQIGKSLSLDDLRRGIKKHATLLYQTPMFSSVPEWKIQASMAESMLFIPLLQQERLSIFSRDKFQLENDSYINMIPFTWVGPNNRSGAFVSTSFIYDMMLLSMYGYQVDEFIETVAAPAFGTDTQRLHSLIDDTIGQIAYKPNNPDNRRDSLDPTVLHTQHNTNNTDPNITLQLTRFITYVLHHPTILRASPSDRTHLRHELSSFLHAHTTQLTLNHSHTNTSPPFFTWLRTTAADHVACAYSHAFAACLQSATLTHGTPLYPSITQSYLVQHAVRHLATACRIYNDYGSAARDAAEHNLNAMDFPEFDACAGAAERRAALEFLGRHEWGCLEYVLGELRSEIGRAARGDVGEVRRAERKMGYLGLFCDVTALYNQIYARCDVSARVRG</sequence>
<name>A0A6A6W0V7_9PEZI</name>
<dbReference type="GO" id="GO:0016102">
    <property type="term" value="P:diterpenoid biosynthetic process"/>
    <property type="evidence" value="ECO:0007669"/>
    <property type="project" value="TreeGrafter"/>
</dbReference>
<accession>A0A6A6W0V7</accession>
<evidence type="ECO:0000313" key="7">
    <source>
        <dbReference type="EMBL" id="KAF2756145.1"/>
    </source>
</evidence>
<evidence type="ECO:0000256" key="4">
    <source>
        <dbReference type="ARBA" id="ARBA00022842"/>
    </source>
</evidence>
<dbReference type="InterPro" id="IPR050148">
    <property type="entry name" value="Terpene_synthase-like"/>
</dbReference>
<keyword evidence="8" id="KW-1185">Reference proteome</keyword>
<dbReference type="OrthoDB" id="2343925at2759"/>
<dbReference type="EMBL" id="ML996576">
    <property type="protein sequence ID" value="KAF2756145.1"/>
    <property type="molecule type" value="Genomic_DNA"/>
</dbReference>
<gene>
    <name evidence="7" type="ORF">EJ05DRAFT_467484</name>
</gene>
<dbReference type="InterPro" id="IPR008930">
    <property type="entry name" value="Terpenoid_cyclase/PrenylTrfase"/>
</dbReference>
<dbReference type="GO" id="GO:0010333">
    <property type="term" value="F:terpene synthase activity"/>
    <property type="evidence" value="ECO:0007669"/>
    <property type="project" value="InterPro"/>
</dbReference>
<keyword evidence="3" id="KW-0479">Metal-binding</keyword>
<reference evidence="7" key="1">
    <citation type="journal article" date="2020" name="Stud. Mycol.">
        <title>101 Dothideomycetes genomes: a test case for predicting lifestyles and emergence of pathogens.</title>
        <authorList>
            <person name="Haridas S."/>
            <person name="Albert R."/>
            <person name="Binder M."/>
            <person name="Bloem J."/>
            <person name="Labutti K."/>
            <person name="Salamov A."/>
            <person name="Andreopoulos B."/>
            <person name="Baker S."/>
            <person name="Barry K."/>
            <person name="Bills G."/>
            <person name="Bluhm B."/>
            <person name="Cannon C."/>
            <person name="Castanera R."/>
            <person name="Culley D."/>
            <person name="Daum C."/>
            <person name="Ezra D."/>
            <person name="Gonzalez J."/>
            <person name="Henrissat B."/>
            <person name="Kuo A."/>
            <person name="Liang C."/>
            <person name="Lipzen A."/>
            <person name="Lutzoni F."/>
            <person name="Magnuson J."/>
            <person name="Mondo S."/>
            <person name="Nolan M."/>
            <person name="Ohm R."/>
            <person name="Pangilinan J."/>
            <person name="Park H.-J."/>
            <person name="Ramirez L."/>
            <person name="Alfaro M."/>
            <person name="Sun H."/>
            <person name="Tritt A."/>
            <person name="Yoshinaga Y."/>
            <person name="Zwiers L.-H."/>
            <person name="Turgeon B."/>
            <person name="Goodwin S."/>
            <person name="Spatafora J."/>
            <person name="Crous P."/>
            <person name="Grigoriev I."/>
        </authorList>
    </citation>
    <scope>NUCLEOTIDE SEQUENCE</scope>
    <source>
        <strain evidence="7">CBS 121739</strain>
    </source>
</reference>
<dbReference type="PANTHER" id="PTHR31739">
    <property type="entry name" value="ENT-COPALYL DIPHOSPHATE SYNTHASE, CHLOROPLASTIC"/>
    <property type="match status" value="1"/>
</dbReference>
<dbReference type="GO" id="GO:0000287">
    <property type="term" value="F:magnesium ion binding"/>
    <property type="evidence" value="ECO:0007669"/>
    <property type="project" value="TreeGrafter"/>
</dbReference>
<protein>
    <submittedName>
        <fullName evidence="7">Ent-kaur-16-ene synthase</fullName>
    </submittedName>
</protein>